<name>A0A932GQ23_UNCTE</name>
<dbReference type="InterPro" id="IPR014710">
    <property type="entry name" value="RmlC-like_jellyroll"/>
</dbReference>
<protein>
    <recommendedName>
        <fullName evidence="3">Cupin domain-containing protein</fullName>
    </recommendedName>
</protein>
<dbReference type="InterPro" id="IPR047183">
    <property type="entry name" value="GDO-like"/>
</dbReference>
<reference evidence="1" key="1">
    <citation type="submission" date="2020-07" db="EMBL/GenBank/DDBJ databases">
        <title>Huge and variable diversity of episymbiotic CPR bacteria and DPANN archaea in groundwater ecosystems.</title>
        <authorList>
            <person name="He C.Y."/>
            <person name="Keren R."/>
            <person name="Whittaker M."/>
            <person name="Farag I.F."/>
            <person name="Doudna J."/>
            <person name="Cate J.H.D."/>
            <person name="Banfield J.F."/>
        </authorList>
    </citation>
    <scope>NUCLEOTIDE SEQUENCE</scope>
    <source>
        <strain evidence="1">NC_groundwater_717_Ag_S-0.2um_59_8</strain>
    </source>
</reference>
<gene>
    <name evidence="1" type="ORF">HYY65_07490</name>
</gene>
<dbReference type="Proteomes" id="UP000741360">
    <property type="component" value="Unassembled WGS sequence"/>
</dbReference>
<dbReference type="Gene3D" id="2.60.120.10">
    <property type="entry name" value="Jelly Rolls"/>
    <property type="match status" value="2"/>
</dbReference>
<proteinExistence type="predicted"/>
<dbReference type="GO" id="GO:0051213">
    <property type="term" value="F:dioxygenase activity"/>
    <property type="evidence" value="ECO:0007669"/>
    <property type="project" value="InterPro"/>
</dbReference>
<dbReference type="PANTHER" id="PTHR41517">
    <property type="entry name" value="1,2-DIOXYGENASE PROTEIN-RELATED"/>
    <property type="match status" value="1"/>
</dbReference>
<dbReference type="EMBL" id="JACPSX010000138">
    <property type="protein sequence ID" value="MBI3014885.1"/>
    <property type="molecule type" value="Genomic_DNA"/>
</dbReference>
<evidence type="ECO:0000313" key="2">
    <source>
        <dbReference type="Proteomes" id="UP000741360"/>
    </source>
</evidence>
<organism evidence="1 2">
    <name type="scientific">Tectimicrobiota bacterium</name>
    <dbReference type="NCBI Taxonomy" id="2528274"/>
    <lineage>
        <taxon>Bacteria</taxon>
        <taxon>Pseudomonadati</taxon>
        <taxon>Nitrospinota/Tectimicrobiota group</taxon>
        <taxon>Candidatus Tectimicrobiota</taxon>
    </lineage>
</organism>
<accession>A0A932GQ23</accession>
<dbReference type="PANTHER" id="PTHR41517:SF1">
    <property type="entry name" value="CUPIN"/>
    <property type="match status" value="1"/>
</dbReference>
<dbReference type="InterPro" id="IPR011051">
    <property type="entry name" value="RmlC_Cupin_sf"/>
</dbReference>
<dbReference type="AlphaFoldDB" id="A0A932GQ23"/>
<comment type="caution">
    <text evidence="1">The sequence shown here is derived from an EMBL/GenBank/DDBJ whole genome shotgun (WGS) entry which is preliminary data.</text>
</comment>
<evidence type="ECO:0000313" key="1">
    <source>
        <dbReference type="EMBL" id="MBI3014885.1"/>
    </source>
</evidence>
<sequence length="259" mass="29954">MWKEGGKKQTFEWQEGSLFSPPLNTWYQHFNGSGDKPARFLCCTNMPLILNMFHNYDFIFQNDFVFTDRYSGEDDFFSGKGQSYPGRVWDTNFVADVYNFKLLEWKERGAGGTNVMFEIANNTMCAHISEFPVGTYKKGHRHGPGAHVIILNGHGYSLLWPEGSKKEKFDWDAGSMVVPPDRWWHQHFNTGKEPARYLALRWGSRKFCTAPEEEKLAKSVKLGGDQIEYEDEDEDVYALFKSECAKNGFQVTWSPKDHK</sequence>
<evidence type="ECO:0008006" key="3">
    <source>
        <dbReference type="Google" id="ProtNLM"/>
    </source>
</evidence>
<dbReference type="SUPFAM" id="SSF51182">
    <property type="entry name" value="RmlC-like cupins"/>
    <property type="match status" value="1"/>
</dbReference>